<sequence length="108" mass="12169">MKFDNMNLYIIGLIMASVMMGCSNNSQVEAERVGYLVTLSKNDIYYKCGNKEDIVNKNGKFSCSSFPVGFYRDTNNKIGSISSLHNDGFVFPQDMQLEEDSIMKIASR</sequence>
<evidence type="ECO:0000313" key="1">
    <source>
        <dbReference type="EMBL" id="SFV57536.1"/>
    </source>
</evidence>
<protein>
    <recommendedName>
        <fullName evidence="2">Lipoprotein</fullName>
    </recommendedName>
</protein>
<organism evidence="1">
    <name type="scientific">hydrothermal vent metagenome</name>
    <dbReference type="NCBI Taxonomy" id="652676"/>
    <lineage>
        <taxon>unclassified sequences</taxon>
        <taxon>metagenomes</taxon>
        <taxon>ecological metagenomes</taxon>
    </lineage>
</organism>
<accession>A0A1W1BVJ0</accession>
<reference evidence="1" key="1">
    <citation type="submission" date="2016-10" db="EMBL/GenBank/DDBJ databases">
        <authorList>
            <person name="de Groot N.N."/>
        </authorList>
    </citation>
    <scope>NUCLEOTIDE SEQUENCE</scope>
</reference>
<evidence type="ECO:0008006" key="2">
    <source>
        <dbReference type="Google" id="ProtNLM"/>
    </source>
</evidence>
<name>A0A1W1BVJ0_9ZZZZ</name>
<dbReference type="AlphaFoldDB" id="A0A1W1BVJ0"/>
<dbReference type="PROSITE" id="PS51257">
    <property type="entry name" value="PROKAR_LIPOPROTEIN"/>
    <property type="match status" value="1"/>
</dbReference>
<proteinExistence type="predicted"/>
<dbReference type="EMBL" id="FPHE01000078">
    <property type="protein sequence ID" value="SFV57536.1"/>
    <property type="molecule type" value="Genomic_DNA"/>
</dbReference>
<gene>
    <name evidence="1" type="ORF">MNB_SV-12-1991</name>
</gene>